<dbReference type="Proteomes" id="UP000549394">
    <property type="component" value="Unassembled WGS sequence"/>
</dbReference>
<evidence type="ECO:0000256" key="1">
    <source>
        <dbReference type="ARBA" id="ARBA00010537"/>
    </source>
</evidence>
<dbReference type="InterPro" id="IPR006519">
    <property type="entry name" value="Ribosomal_uL11_bac-typ"/>
</dbReference>
<dbReference type="FunFam" id="1.10.10.250:FF:000003">
    <property type="entry name" value="Mitochondrial ribosomal protein L11"/>
    <property type="match status" value="1"/>
</dbReference>
<protein>
    <recommendedName>
        <fullName evidence="5">Large ribosomal subunit protein uL11m</fullName>
    </recommendedName>
    <alternativeName>
        <fullName evidence="6">39S ribosomal protein L11, mitochondrial</fullName>
    </alternativeName>
</protein>
<dbReference type="PANTHER" id="PTHR11661:SF1">
    <property type="entry name" value="LARGE RIBOSOMAL SUBUNIT PROTEIN UL11M"/>
    <property type="match status" value="1"/>
</dbReference>
<evidence type="ECO:0000256" key="2">
    <source>
        <dbReference type="ARBA" id="ARBA00022980"/>
    </source>
</evidence>
<feature type="domain" description="Large ribosomal subunit protein uL11 C-terminal" evidence="8">
    <location>
        <begin position="91"/>
        <end position="160"/>
    </location>
</feature>
<dbReference type="SUPFAM" id="SSF54747">
    <property type="entry name" value="Ribosomal L11/L12e N-terminal domain"/>
    <property type="match status" value="1"/>
</dbReference>
<evidence type="ECO:0000256" key="6">
    <source>
        <dbReference type="ARBA" id="ARBA00041455"/>
    </source>
</evidence>
<keyword evidence="3 7" id="KW-0687">Ribonucleoprotein</keyword>
<keyword evidence="2 7" id="KW-0689">Ribosomal protein</keyword>
<dbReference type="NCBIfam" id="TIGR01632">
    <property type="entry name" value="L11_bact"/>
    <property type="match status" value="1"/>
</dbReference>
<name>A0A7I8VW59_9ANNE</name>
<dbReference type="SUPFAM" id="SSF46906">
    <property type="entry name" value="Ribosomal protein L11, C-terminal domain"/>
    <property type="match status" value="1"/>
</dbReference>
<evidence type="ECO:0000256" key="7">
    <source>
        <dbReference type="RuleBase" id="RU003978"/>
    </source>
</evidence>
<dbReference type="PANTHER" id="PTHR11661">
    <property type="entry name" value="60S RIBOSOMAL PROTEIN L12"/>
    <property type="match status" value="1"/>
</dbReference>
<proteinExistence type="inferred from homology"/>
<dbReference type="InterPro" id="IPR020783">
    <property type="entry name" value="Ribosomal_uL11_C"/>
</dbReference>
<dbReference type="GO" id="GO:0005762">
    <property type="term" value="C:mitochondrial large ribosomal subunit"/>
    <property type="evidence" value="ECO:0007669"/>
    <property type="project" value="TreeGrafter"/>
</dbReference>
<sequence>MAARRATSKLTKALKKTAEKVVVDPFLKSYIPAGKAVPAPPLGPMLGARNIQIGQFCKDFNERTKNIKKGIPLPTRIWANPDKTYKMIIHKPPLTYFIKQAAGINRGAMKPGKETAGKISLKHVYEIAKIKSEDPCWENEDMETICRSVIGAAHSLGVEVVKSLSAEEYKEFLDERRQIVDEQLTELEESRAAKMLRVVQ</sequence>
<dbReference type="GO" id="GO:0006412">
    <property type="term" value="P:translation"/>
    <property type="evidence" value="ECO:0007669"/>
    <property type="project" value="InterPro"/>
</dbReference>
<evidence type="ECO:0000259" key="8">
    <source>
        <dbReference type="Pfam" id="PF00298"/>
    </source>
</evidence>
<reference evidence="10 11" key="1">
    <citation type="submission" date="2020-08" db="EMBL/GenBank/DDBJ databases">
        <authorList>
            <person name="Hejnol A."/>
        </authorList>
    </citation>
    <scope>NUCLEOTIDE SEQUENCE [LARGE SCALE GENOMIC DNA]</scope>
</reference>
<comment type="caution">
    <text evidence="10">The sequence shown here is derived from an EMBL/GenBank/DDBJ whole genome shotgun (WGS) entry which is preliminary data.</text>
</comment>
<evidence type="ECO:0000256" key="4">
    <source>
        <dbReference type="ARBA" id="ARBA00038782"/>
    </source>
</evidence>
<organism evidence="10 11">
    <name type="scientific">Dimorphilus gyrociliatus</name>
    <dbReference type="NCBI Taxonomy" id="2664684"/>
    <lineage>
        <taxon>Eukaryota</taxon>
        <taxon>Metazoa</taxon>
        <taxon>Spiralia</taxon>
        <taxon>Lophotrochozoa</taxon>
        <taxon>Annelida</taxon>
        <taxon>Polychaeta</taxon>
        <taxon>Polychaeta incertae sedis</taxon>
        <taxon>Dinophilidae</taxon>
        <taxon>Dimorphilus</taxon>
    </lineage>
</organism>
<dbReference type="CDD" id="cd00349">
    <property type="entry name" value="Ribosomal_L11"/>
    <property type="match status" value="1"/>
</dbReference>
<dbReference type="InterPro" id="IPR000911">
    <property type="entry name" value="Ribosomal_uL11"/>
</dbReference>
<dbReference type="HAMAP" id="MF_00736">
    <property type="entry name" value="Ribosomal_uL11"/>
    <property type="match status" value="1"/>
</dbReference>
<comment type="subunit">
    <text evidence="4">Component of the mitochondrial ribosome large subunit (39S) which comprises a 16S rRNA and about 50 distinct proteins.</text>
</comment>
<evidence type="ECO:0000313" key="11">
    <source>
        <dbReference type="Proteomes" id="UP000549394"/>
    </source>
</evidence>
<dbReference type="InterPro" id="IPR036796">
    <property type="entry name" value="Ribosomal_uL11_N_sf"/>
</dbReference>
<evidence type="ECO:0000256" key="3">
    <source>
        <dbReference type="ARBA" id="ARBA00023274"/>
    </source>
</evidence>
<dbReference type="EMBL" id="CAJFCJ010000011">
    <property type="protein sequence ID" value="CAD5119786.1"/>
    <property type="molecule type" value="Genomic_DNA"/>
</dbReference>
<evidence type="ECO:0000259" key="9">
    <source>
        <dbReference type="Pfam" id="PF03946"/>
    </source>
</evidence>
<dbReference type="InterPro" id="IPR020784">
    <property type="entry name" value="Ribosomal_uL11_N"/>
</dbReference>
<dbReference type="Pfam" id="PF03946">
    <property type="entry name" value="Ribosomal_L11_N"/>
    <property type="match status" value="1"/>
</dbReference>
<dbReference type="Gene3D" id="1.10.10.250">
    <property type="entry name" value="Ribosomal protein L11, C-terminal domain"/>
    <property type="match status" value="1"/>
</dbReference>
<dbReference type="InterPro" id="IPR036769">
    <property type="entry name" value="Ribosomal_uL11_C_sf"/>
</dbReference>
<dbReference type="GO" id="GO:0003735">
    <property type="term" value="F:structural constituent of ribosome"/>
    <property type="evidence" value="ECO:0007669"/>
    <property type="project" value="InterPro"/>
</dbReference>
<dbReference type="GO" id="GO:0070180">
    <property type="term" value="F:large ribosomal subunit rRNA binding"/>
    <property type="evidence" value="ECO:0007669"/>
    <property type="project" value="TreeGrafter"/>
</dbReference>
<dbReference type="AlphaFoldDB" id="A0A7I8VW59"/>
<dbReference type="Gene3D" id="3.30.1550.10">
    <property type="entry name" value="Ribosomal protein L11/L12, N-terminal domain"/>
    <property type="match status" value="1"/>
</dbReference>
<feature type="domain" description="Large ribosomal subunit protein uL11 N-terminal" evidence="9">
    <location>
        <begin position="28"/>
        <end position="85"/>
    </location>
</feature>
<dbReference type="SMART" id="SM00649">
    <property type="entry name" value="RL11"/>
    <property type="match status" value="1"/>
</dbReference>
<evidence type="ECO:0000256" key="5">
    <source>
        <dbReference type="ARBA" id="ARBA00040104"/>
    </source>
</evidence>
<dbReference type="OrthoDB" id="1091498at2759"/>
<accession>A0A7I8VW59</accession>
<evidence type="ECO:0000313" key="10">
    <source>
        <dbReference type="EMBL" id="CAD5119786.1"/>
    </source>
</evidence>
<keyword evidence="11" id="KW-1185">Reference proteome</keyword>
<dbReference type="Pfam" id="PF00298">
    <property type="entry name" value="Ribosomal_L11"/>
    <property type="match status" value="1"/>
</dbReference>
<gene>
    <name evidence="10" type="ORF">DGYR_LOCUS7975</name>
</gene>
<comment type="similarity">
    <text evidence="1 7">Belongs to the universal ribosomal protein uL11 family.</text>
</comment>